<dbReference type="InterPro" id="IPR012295">
    <property type="entry name" value="TBP_dom_sf"/>
</dbReference>
<dbReference type="InterPro" id="IPR008152">
    <property type="entry name" value="Clathrin_a/b/g-adaptin_app_Ig"/>
</dbReference>
<dbReference type="SUPFAM" id="SSF48371">
    <property type="entry name" value="ARM repeat"/>
    <property type="match status" value="1"/>
</dbReference>
<evidence type="ECO:0000256" key="12">
    <source>
        <dbReference type="SAM" id="MobiDB-lite"/>
    </source>
</evidence>
<dbReference type="Gene3D" id="3.30.310.10">
    <property type="entry name" value="TATA-Binding Protein"/>
    <property type="match status" value="1"/>
</dbReference>
<dbReference type="InterPro" id="IPR002553">
    <property type="entry name" value="Clathrin/coatomer_adapt-like_N"/>
</dbReference>
<comment type="subcellular location">
    <subcellularLocation>
        <location evidence="1">Cell membrane</location>
    </subcellularLocation>
    <subcellularLocation>
        <location evidence="2">Membrane</location>
        <location evidence="2">Coated pit</location>
        <topology evidence="2">Peripheral membrane protein</topology>
        <orientation evidence="2">Cytoplasmic side</orientation>
    </subcellularLocation>
</comment>
<reference evidence="15" key="1">
    <citation type="submission" date="2016-06" db="EMBL/GenBank/DDBJ databases">
        <title>De novo assembly and RNA-Seq shows season-dependent expression and editing in black bear kidneys.</title>
        <authorList>
            <person name="Korstanje R."/>
            <person name="Srivastava A."/>
            <person name="Sarsani V.K."/>
            <person name="Sheehan S.M."/>
            <person name="Seger R.L."/>
            <person name="Barter M.E."/>
            <person name="Lindqvist C."/>
            <person name="Brody L.C."/>
            <person name="Mullikin J.C."/>
        </authorList>
    </citation>
    <scope>NUCLEOTIDE SEQUENCE [LARGE SCALE GENOMIC DNA]</scope>
</reference>
<comment type="function">
    <text evidence="10">Component of the adaptor protein complex 2 (AP-2). Adaptor protein complexes function in protein transport via transport vesicles in different membrane traffic pathways. Adaptor protein complexes are vesicle coat components and appear to be involved in cargo selection and vesicle formation. AP-2 is involved in clathrin-dependent endocytosis in which cargo proteins are incorporated into vesicles surrounded by clathrin (clathrin-coated vesicles, CCVs) which are destined for fusion with the early endosome. The clathrin lattice serves as a mechanical scaffold but is itself unable to bind directly to membrane components. Clathrin-associated adaptor protein (AP) complexes which can bind directly to both the clathrin lattice and to the lipid and protein components of membranes are considered to be the major clathrin adaptors contributing the CCV formation. AP-2 also serves as a cargo receptor to selectively sort the membrane proteins involved in receptor-mediated endocytosis. AP-2 seems to play a role in the recycling of synaptic vesicle membranes from the presynaptic surface. AP-2 recognizes Y-X-X-[FILMV] (Y-X-X-Phi) and [ED]-X-X-X-L-[LI] endocytosis signal motifs within the cytosolic tails of transmembrane cargo molecules. AP-2 may also play a role in maintaining normal post-endocytic trafficking through the ARF6-regulated, non-clathrin pathway. The AP-2 alpha subunit binds polyphosphoinositide-containing lipids, positioning AP-2 on the membrane. The AP-2 alpha subunit acts via its C-terminal appendage domain as a scaffolding platform for endocytic accessory proteins. The AP-2 alpha and AP-2 sigma subunits are thought to contribute to the recognition of the [ED]-X-X-X-L-[LI] motif.</text>
</comment>
<evidence type="ECO:0000256" key="7">
    <source>
        <dbReference type="ARBA" id="ARBA00022927"/>
    </source>
</evidence>
<dbReference type="InterPro" id="IPR017104">
    <property type="entry name" value="AP2_complex_asu"/>
</dbReference>
<dbReference type="InterPro" id="IPR009028">
    <property type="entry name" value="Coatomer/calthrin_app_sub_C"/>
</dbReference>
<evidence type="ECO:0000256" key="4">
    <source>
        <dbReference type="ARBA" id="ARBA00022448"/>
    </source>
</evidence>
<evidence type="ECO:0000256" key="5">
    <source>
        <dbReference type="ARBA" id="ARBA00022475"/>
    </source>
</evidence>
<evidence type="ECO:0000259" key="13">
    <source>
        <dbReference type="SMART" id="SM00809"/>
    </source>
</evidence>
<dbReference type="SMART" id="SM00809">
    <property type="entry name" value="Alpha_adaptinC2"/>
    <property type="match status" value="1"/>
</dbReference>
<reference evidence="14" key="2">
    <citation type="submission" date="2025-08" db="UniProtKB">
        <authorList>
            <consortium name="Ensembl"/>
        </authorList>
    </citation>
    <scope>IDENTIFICATION</scope>
</reference>
<dbReference type="InterPro" id="IPR003164">
    <property type="entry name" value="Clathrin_a-adaptin_app_sub_C"/>
</dbReference>
<dbReference type="GeneTree" id="ENSGT00950000182838"/>
<feature type="binding site" evidence="11">
    <location>
        <position position="52"/>
    </location>
    <ligand>
        <name>a 1,2-diacyl-sn-glycero-3-phospho-(1D-myo-inositol-3,4,5-trisphosphate)</name>
        <dbReference type="ChEBI" id="CHEBI:57836"/>
    </ligand>
</feature>
<dbReference type="SUPFAM" id="SSF49348">
    <property type="entry name" value="Clathrin adaptor appendage domain"/>
    <property type="match status" value="1"/>
</dbReference>
<evidence type="ECO:0000256" key="8">
    <source>
        <dbReference type="ARBA" id="ARBA00023136"/>
    </source>
</evidence>
<evidence type="ECO:0000256" key="2">
    <source>
        <dbReference type="ARBA" id="ARBA00004277"/>
    </source>
</evidence>
<evidence type="ECO:0000313" key="14">
    <source>
        <dbReference type="Ensembl" id="ENSUAMP00000011366.1"/>
    </source>
</evidence>
<dbReference type="GO" id="GO:0072583">
    <property type="term" value="P:clathrin-dependent endocytosis"/>
    <property type="evidence" value="ECO:0007669"/>
    <property type="project" value="InterPro"/>
</dbReference>
<dbReference type="Gene3D" id="2.60.40.1230">
    <property type="match status" value="1"/>
</dbReference>
<organism evidence="14 15">
    <name type="scientific">Ursus americanus</name>
    <name type="common">American black bear</name>
    <name type="synonym">Euarctos americanus</name>
    <dbReference type="NCBI Taxonomy" id="9643"/>
    <lineage>
        <taxon>Eukaryota</taxon>
        <taxon>Metazoa</taxon>
        <taxon>Chordata</taxon>
        <taxon>Craniata</taxon>
        <taxon>Vertebrata</taxon>
        <taxon>Euteleostomi</taxon>
        <taxon>Mammalia</taxon>
        <taxon>Eutheria</taxon>
        <taxon>Laurasiatheria</taxon>
        <taxon>Carnivora</taxon>
        <taxon>Caniformia</taxon>
        <taxon>Ursidae</taxon>
        <taxon>Ursus</taxon>
    </lineage>
</organism>
<feature type="domain" description="Clathrin adaptor alpha/beta/gamma-adaptin appendage Ig-like subdomain" evidence="13">
    <location>
        <begin position="663"/>
        <end position="775"/>
    </location>
</feature>
<feature type="binding site" evidence="11">
    <location>
        <position position="42"/>
    </location>
    <ligand>
        <name>a 1,2-diacyl-sn-glycero-3-phospho-(1D-myo-inositol-3,4,5-trisphosphate)</name>
        <dbReference type="ChEBI" id="CHEBI:57836"/>
    </ligand>
</feature>
<feature type="region of interest" description="Disordered" evidence="12">
    <location>
        <begin position="615"/>
        <end position="650"/>
    </location>
</feature>
<protein>
    <recommendedName>
        <fullName evidence="10">AP-2 complex subunit alpha</fullName>
    </recommendedName>
</protein>
<dbReference type="InterPro" id="IPR011989">
    <property type="entry name" value="ARM-like"/>
</dbReference>
<sequence>LPARERNGMRFNCLFPAFSSPGKSKEAEIKRINKELANIRSKFKGDKALDGYSKKKYVCKLLFIFLLGHDIDFGHMEAVNLLSSNKYTEKQIGYLFISVLVNSNSELIRLINNAIKNDLASRNPTFMCLALHCIANVGSREMGEAFAADIPRILVAGDSMDSVKQSAALCLLRLYKASPDLVPMGEWTARVVHLLNDQHMGVVTAAVSLITCLCKKNPDDFKTCISLAVSRLSRIVSSASTDLQDYTYYFVPAPWLSVKLLRLLQCYPPPEDAAVKGRLVECLETVLNKAQEPPKSKKVQHSNAKNAILFETISLIIHYDSEPNLLVRACNQLGQFLQHRETNLRYLALESMCTLASSEFSHEAVKTHIDTVINALKTERDVSVRQRAADLLYAMCDRSNAKQIVSEMLRYLETADYAIREEIVLKVAILAEKYAVDYSWYVDTILNLIRIAGDYVSEEVWYRVLQIVTNRDDVQGYAAKTVFEALQAPACHENMVKVGGYILGEFGNLIAGDPRSSPPVQFSLLHSKFHLCSVATRALLLSTYIKFINLFPETKATIQGVLRAGSQLRNADVELQQRAVEYLTLSSVASTDVLATVLEEMPPFPERESSILAKLKRKKGPGAGSALDDGRRDPSSNDINGGVEPTPSTVVSPRGWAIGAWGPPALSGNNGVLFENQLLQIGVKSEFRQNLGRMYLFYGNKTSVQFQNFSPTVVHPGDLQTHILPTKRVAAQVDGGAQVQQVLNIECLRDFLTPPLLSVRFRYGGAPQSLTLKLPVTINKFFQPTEMAAQDFFQRWKQLSLPQQEAQKIFKANHPMDAEVTKAKLLGFGSALLDNVDPNPENFVGAGIIQTKALQVGCLLRLEPNAQAQMYRLTLRTSKEPVSRHLCELLAQQF</sequence>
<dbReference type="FunFam" id="1.25.10.10:FF:000020">
    <property type="entry name" value="AP-2 complex subunit alpha"/>
    <property type="match status" value="1"/>
</dbReference>
<reference evidence="14" key="3">
    <citation type="submission" date="2025-09" db="UniProtKB">
        <authorList>
            <consortium name="Ensembl"/>
        </authorList>
    </citation>
    <scope>IDENTIFICATION</scope>
</reference>
<dbReference type="Pfam" id="PF02296">
    <property type="entry name" value="Alpha_adaptin_C"/>
    <property type="match status" value="1"/>
</dbReference>
<evidence type="ECO:0000256" key="9">
    <source>
        <dbReference type="ARBA" id="ARBA00023176"/>
    </source>
</evidence>
<dbReference type="Pfam" id="PF02883">
    <property type="entry name" value="Alpha_adaptinC2"/>
    <property type="match status" value="1"/>
</dbReference>
<comment type="subunit">
    <text evidence="10">Adaptor protein complex 2 (AP-2) is a heterotetramer composed of two large adaptins (alpha-type subunit AP2A1 or AP2A2 and beta-type subunit AP2B1), a medium adaptin (mu-type subunit AP2M1) and a small adaptin (sigma-type subunit AP2S1).</text>
</comment>
<dbReference type="FunFam" id="2.60.40.1230:FF:000003">
    <property type="entry name" value="AP-2 complex subunit alpha"/>
    <property type="match status" value="1"/>
</dbReference>
<keyword evidence="9 10" id="KW-0168">Coated pit</keyword>
<dbReference type="Gene3D" id="1.25.10.10">
    <property type="entry name" value="Leucine-rich Repeat Variant"/>
    <property type="match status" value="1"/>
</dbReference>
<keyword evidence="5" id="KW-1003">Cell membrane</keyword>
<dbReference type="FunFam" id="3.30.310.10:FF:000004">
    <property type="entry name" value="AP-2 complex subunit alpha"/>
    <property type="match status" value="1"/>
</dbReference>
<evidence type="ECO:0000313" key="15">
    <source>
        <dbReference type="Proteomes" id="UP000291022"/>
    </source>
</evidence>
<comment type="similarity">
    <text evidence="3 10">Belongs to the adaptor complexes large subunit family.</text>
</comment>
<dbReference type="PANTHER" id="PTHR22780">
    <property type="entry name" value="ADAPTIN, ALPHA/GAMMA/EPSILON"/>
    <property type="match status" value="1"/>
</dbReference>
<evidence type="ECO:0000256" key="10">
    <source>
        <dbReference type="PIRNR" id="PIRNR037091"/>
    </source>
</evidence>
<dbReference type="InterPro" id="IPR050840">
    <property type="entry name" value="Adaptor_Complx_Large_Subunit"/>
</dbReference>
<dbReference type="AlphaFoldDB" id="A0A452QZS6"/>
<dbReference type="SUPFAM" id="SSF55711">
    <property type="entry name" value="Subdomain of clathrin and coatomer appendage domain"/>
    <property type="match status" value="1"/>
</dbReference>
<keyword evidence="7 10" id="KW-0653">Protein transport</keyword>
<keyword evidence="15" id="KW-1185">Reference proteome</keyword>
<dbReference type="PIRSF" id="PIRSF037091">
    <property type="entry name" value="AP2_complex_alpha"/>
    <property type="match status" value="1"/>
</dbReference>
<dbReference type="GO" id="GO:0006886">
    <property type="term" value="P:intracellular protein transport"/>
    <property type="evidence" value="ECO:0007669"/>
    <property type="project" value="UniProtKB-UniRule"/>
</dbReference>
<evidence type="ECO:0000256" key="1">
    <source>
        <dbReference type="ARBA" id="ARBA00004236"/>
    </source>
</evidence>
<dbReference type="Ensembl" id="ENSUAMT00000012784.1">
    <property type="protein sequence ID" value="ENSUAMP00000011366.1"/>
    <property type="gene ID" value="ENSUAMG00000004708.1"/>
</dbReference>
<evidence type="ECO:0000256" key="6">
    <source>
        <dbReference type="ARBA" id="ARBA00022583"/>
    </source>
</evidence>
<dbReference type="GO" id="GO:0030122">
    <property type="term" value="C:AP-2 adaptor complex"/>
    <property type="evidence" value="ECO:0007669"/>
    <property type="project" value="InterPro"/>
</dbReference>
<dbReference type="InterPro" id="IPR013041">
    <property type="entry name" value="Clathrin_app_Ig-like_sf"/>
</dbReference>
<keyword evidence="8 10" id="KW-0472">Membrane</keyword>
<dbReference type="Pfam" id="PF01602">
    <property type="entry name" value="Adaptin_N"/>
    <property type="match status" value="1"/>
</dbReference>
<gene>
    <name evidence="14" type="primary">AP2A1</name>
</gene>
<evidence type="ECO:0000256" key="3">
    <source>
        <dbReference type="ARBA" id="ARBA00006613"/>
    </source>
</evidence>
<feature type="binding site" evidence="11">
    <location>
        <begin position="56"/>
        <end position="60"/>
    </location>
    <ligand>
        <name>a 1,2-diacyl-sn-glycero-3-phospho-(1D-myo-inositol-3,4,5-trisphosphate)</name>
        <dbReference type="ChEBI" id="CHEBI:57836"/>
    </ligand>
</feature>
<accession>A0A452QZS6</accession>
<keyword evidence="4 10" id="KW-0813">Transport</keyword>
<name>A0A452QZS6_URSAM</name>
<proteinExistence type="inferred from homology"/>
<evidence type="ECO:0000256" key="11">
    <source>
        <dbReference type="PIRSR" id="PIRSR037091-1"/>
    </source>
</evidence>
<keyword evidence="6 10" id="KW-0254">Endocytosis</keyword>
<dbReference type="Proteomes" id="UP000291022">
    <property type="component" value="Unassembled WGS sequence"/>
</dbReference>
<dbReference type="GO" id="GO:0035615">
    <property type="term" value="F:clathrin adaptor activity"/>
    <property type="evidence" value="ECO:0007669"/>
    <property type="project" value="InterPro"/>
</dbReference>
<dbReference type="InterPro" id="IPR016024">
    <property type="entry name" value="ARM-type_fold"/>
</dbReference>